<reference evidence="2 3" key="1">
    <citation type="submission" date="2020-04" db="EMBL/GenBank/DDBJ databases">
        <title>Whole-genome sequencing of Vibrio spp. from China reveals different genetic environments of blaCTX-M-14 among diverse lineages.</title>
        <authorList>
            <person name="Zheng Z."/>
            <person name="Ye L."/>
            <person name="Chen S."/>
        </authorList>
    </citation>
    <scope>NUCLEOTIDE SEQUENCE [LARGE SCALE GENOMIC DNA]</scope>
    <source>
        <strain evidence="2 3">Vb0551</strain>
    </source>
</reference>
<protein>
    <recommendedName>
        <fullName evidence="1">DUF6701 domain-containing protein</fullName>
    </recommendedName>
</protein>
<feature type="domain" description="DUF6701" evidence="1">
    <location>
        <begin position="2"/>
        <end position="142"/>
    </location>
</feature>
<accession>A0A7Y0SHW8</accession>
<organism evidence="2 3">
    <name type="scientific">Vibrio parahaemolyticus</name>
    <dbReference type="NCBI Taxonomy" id="670"/>
    <lineage>
        <taxon>Bacteria</taxon>
        <taxon>Pseudomonadati</taxon>
        <taxon>Pseudomonadota</taxon>
        <taxon>Gammaproteobacteria</taxon>
        <taxon>Vibrionales</taxon>
        <taxon>Vibrionaceae</taxon>
        <taxon>Vibrio</taxon>
    </lineage>
</organism>
<evidence type="ECO:0000313" key="3">
    <source>
        <dbReference type="Proteomes" id="UP000518904"/>
    </source>
</evidence>
<dbReference type="Pfam" id="PF20419">
    <property type="entry name" value="DUF6701"/>
    <property type="match status" value="1"/>
</dbReference>
<sequence length="161" mass="18199">AKNYEEEQMVVSNEVVYPAISAGGKKAELLTDTYKHIASDDAKTSFPQTVSEVGAFEFSISAPKGNVENTSLYLGKSSFLIQPATITLGRFYPKFYTLRGQNWDYAGSQSFNYMNQNFDSMWYEVEVLTGGDIPKSVENYKYFNKEHVASFELSDSLNRFN</sequence>
<name>A0A7Y0SHW8_VIBPH</name>
<dbReference type="AlphaFoldDB" id="A0A7Y0SHW8"/>
<gene>
    <name evidence="2" type="ORF">HKB16_13145</name>
</gene>
<evidence type="ECO:0000313" key="2">
    <source>
        <dbReference type="EMBL" id="NMU83835.1"/>
    </source>
</evidence>
<dbReference type="Proteomes" id="UP000518904">
    <property type="component" value="Unassembled WGS sequence"/>
</dbReference>
<comment type="caution">
    <text evidence="2">The sequence shown here is derived from an EMBL/GenBank/DDBJ whole genome shotgun (WGS) entry which is preliminary data.</text>
</comment>
<evidence type="ECO:0000259" key="1">
    <source>
        <dbReference type="Pfam" id="PF20419"/>
    </source>
</evidence>
<proteinExistence type="predicted"/>
<feature type="non-terminal residue" evidence="2">
    <location>
        <position position="161"/>
    </location>
</feature>
<feature type="non-terminal residue" evidence="2">
    <location>
        <position position="1"/>
    </location>
</feature>
<dbReference type="InterPro" id="IPR046524">
    <property type="entry name" value="DUF6701"/>
</dbReference>
<dbReference type="EMBL" id="JABCLB010001173">
    <property type="protein sequence ID" value="NMU83835.1"/>
    <property type="molecule type" value="Genomic_DNA"/>
</dbReference>